<comment type="subunit">
    <text evidence="4 15">Monomer.</text>
</comment>
<feature type="binding site" evidence="15">
    <location>
        <position position="692"/>
    </location>
    <ligand>
        <name>ATP</name>
        <dbReference type="ChEBI" id="CHEBI:30616"/>
    </ligand>
</feature>
<dbReference type="GO" id="GO:0004822">
    <property type="term" value="F:isoleucine-tRNA ligase activity"/>
    <property type="evidence" value="ECO:0007669"/>
    <property type="project" value="UniProtKB-UniRule"/>
</dbReference>
<dbReference type="SUPFAM" id="SSF50677">
    <property type="entry name" value="ValRS/IleRS/LeuRS editing domain"/>
    <property type="match status" value="1"/>
</dbReference>
<evidence type="ECO:0000256" key="3">
    <source>
        <dbReference type="ARBA" id="ARBA00007078"/>
    </source>
</evidence>
<organism evidence="18 19">
    <name type="scientific">Bacteroides reticulotermitis</name>
    <dbReference type="NCBI Taxonomy" id="1133319"/>
    <lineage>
        <taxon>Bacteria</taxon>
        <taxon>Pseudomonadati</taxon>
        <taxon>Bacteroidota</taxon>
        <taxon>Bacteroidia</taxon>
        <taxon>Bacteroidales</taxon>
        <taxon>Bacteroidaceae</taxon>
        <taxon>Bacteroides</taxon>
    </lineage>
</organism>
<comment type="cofactor">
    <cofactor evidence="1 15">
        <name>Zn(2+)</name>
        <dbReference type="ChEBI" id="CHEBI:29105"/>
    </cofactor>
</comment>
<dbReference type="AlphaFoldDB" id="A0A840CV66"/>
<dbReference type="GO" id="GO:0005524">
    <property type="term" value="F:ATP binding"/>
    <property type="evidence" value="ECO:0007669"/>
    <property type="project" value="UniProtKB-UniRule"/>
</dbReference>
<dbReference type="InterPro" id="IPR014729">
    <property type="entry name" value="Rossmann-like_a/b/a_fold"/>
</dbReference>
<evidence type="ECO:0000256" key="8">
    <source>
        <dbReference type="ARBA" id="ARBA00022741"/>
    </source>
</evidence>
<dbReference type="Pfam" id="PF00133">
    <property type="entry name" value="tRNA-synt_1"/>
    <property type="match status" value="1"/>
</dbReference>
<dbReference type="CDD" id="cd07961">
    <property type="entry name" value="Anticodon_Ia_Ile_ABEc"/>
    <property type="match status" value="1"/>
</dbReference>
<keyword evidence="8 15" id="KW-0547">Nucleotide-binding</keyword>
<dbReference type="Gene3D" id="3.40.50.620">
    <property type="entry name" value="HUPs"/>
    <property type="match status" value="2"/>
</dbReference>
<comment type="domain">
    <text evidence="15">IleRS has two distinct active sites: one for aminoacylation and one for editing. The misactivated valine is translocated from the active site to the editing site, which sterically excludes the correctly activated isoleucine. The single editing site contains two valyl binding pockets, one specific for each substrate (Val-AMP or Val-tRNA(Ile)).</text>
</comment>
<sequence length="1141" mass="130162">MSKRFTEYSQFDLSQVNKDVLKKWDENEVFAKSMTERDGCPSYVFYEGPPSANGMPGIHHVMARSIKDIFCRYKTMKGFQVKRKAGWDTHGLPVELGVEKTLGITKEDIGKKISVAEYNAACRKDVMKFTKEWEDLTHKMGYWVDMTDPYITYDNRYIETLWWLLKQMHQKDLLYKGYTIQPYSPAAGTGLSSHELNQPGCYRDVKDTTVVAQFKIKDPKPELTAWGTPYFMAWTTTPWTLPSNTALCVGPKIDYIAVQSYNAYTGAPITVVLAKALLHAHFNPKAAELNLEDYKQGDKLIPYKVIAEYKGADLVGLGYEQLIPWVNPGEGAFRVISGDFVTTEDGTGIVHIAPTFGADDAQVAKAAGVPPLQLINKKGELRPMVDLTGKFYTLDELDETFVKERVNVEFYREYAGRFVKNDYDPTLTDKDETLDVSLCMMMKANNQAFKIEKHVHNYPHCWRTDKPVLYYPLDSWFIRSTACKERMIELNKTINWKPESTGTGRFGKWLENLNDWNLSRSRYWGTPLPIWRTEDNSEEICIESVEELYNEIEKSVAAGLMESNPYKKNGFKPGVYSPENYDKIDLHRPYVDDIILVSKEGQPMKREADLIDVWFDSGAMPYAQIHYPFENKELLDSGEVYPADFIAEGVDQTRGWFFTLHAIATMVFDSVSYKAVISNGLVLDKNGNKMSKRLGNGVDPFQAIEKYGSDPLRWYMITNSSPWDNLKFDVEGIEEVRRKFFGTLYNTYSFFALYANVDGFEYKEADVAVADRPEIDRWVLSVLNTLIKEVDTCYNDYEPTKAGRLISDFVNDNLSNWFVRLNRKRFWGGEFTQDKLSAYQTLYTCLETVAKLMAPISPFYADRLYTDLIGVTGREDRVSVHLAKFPICCEEMIDKELEVRMKMAQDVTSMVLALRRKVNIKVRQPLQCIMIPVVDEEQKAHVEAVKALIMNEVNIKEIKFVDGANGVLVKKVKCDFKKLGPKFGKQMKAVAAAVSEMSQEAIADLEKNGKYPLNLADGEVTIEAADVEIYSEDIPGWLVANEGKLTVALEVTVTDELRREGIARELVNRIQNIRKSSGFEITDKIKITISKNLQTDDAVKEYKTYICSQVLATSLDFTDEVEEGTELNFDDFSLFVSVVKN</sequence>
<comment type="similarity">
    <text evidence="3 15">Belongs to the class-I aminoacyl-tRNA synthetase family. IleS type 2 subfamily.</text>
</comment>
<evidence type="ECO:0000259" key="17">
    <source>
        <dbReference type="Pfam" id="PF08264"/>
    </source>
</evidence>
<dbReference type="InterPro" id="IPR002300">
    <property type="entry name" value="aa-tRNA-synth_Ia"/>
</dbReference>
<gene>
    <name evidence="15" type="primary">ileS</name>
    <name evidence="18" type="ORF">GGR06_000963</name>
</gene>
<keyword evidence="19" id="KW-1185">Reference proteome</keyword>
<keyword evidence="5 15" id="KW-0963">Cytoplasm</keyword>
<evidence type="ECO:0000256" key="9">
    <source>
        <dbReference type="ARBA" id="ARBA00022833"/>
    </source>
</evidence>
<feature type="short sequence motif" description="'KMSKS' region" evidence="15">
    <location>
        <begin position="689"/>
        <end position="693"/>
    </location>
</feature>
<dbReference type="NCBIfam" id="TIGR00392">
    <property type="entry name" value="ileS"/>
    <property type="match status" value="1"/>
</dbReference>
<dbReference type="PANTHER" id="PTHR42780:SF1">
    <property type="entry name" value="ISOLEUCINE--TRNA LIGASE, CYTOPLASMIC"/>
    <property type="match status" value="1"/>
</dbReference>
<evidence type="ECO:0000256" key="12">
    <source>
        <dbReference type="ARBA" id="ARBA00023146"/>
    </source>
</evidence>
<dbReference type="InterPro" id="IPR009080">
    <property type="entry name" value="tRNAsynth_Ia_anticodon-bd"/>
</dbReference>
<evidence type="ECO:0000313" key="18">
    <source>
        <dbReference type="EMBL" id="MBB4043196.1"/>
    </source>
</evidence>
<dbReference type="Proteomes" id="UP000560658">
    <property type="component" value="Unassembled WGS sequence"/>
</dbReference>
<comment type="catalytic activity">
    <reaction evidence="14 15">
        <text>tRNA(Ile) + L-isoleucine + ATP = L-isoleucyl-tRNA(Ile) + AMP + diphosphate</text>
        <dbReference type="Rhea" id="RHEA:11060"/>
        <dbReference type="Rhea" id="RHEA-COMP:9666"/>
        <dbReference type="Rhea" id="RHEA-COMP:9695"/>
        <dbReference type="ChEBI" id="CHEBI:30616"/>
        <dbReference type="ChEBI" id="CHEBI:33019"/>
        <dbReference type="ChEBI" id="CHEBI:58045"/>
        <dbReference type="ChEBI" id="CHEBI:78442"/>
        <dbReference type="ChEBI" id="CHEBI:78528"/>
        <dbReference type="ChEBI" id="CHEBI:456215"/>
        <dbReference type="EC" id="6.1.1.5"/>
    </reaction>
</comment>
<name>A0A840CV66_9BACE</name>
<feature type="domain" description="Aminoacyl-tRNA synthetase class Ia" evidence="16">
    <location>
        <begin position="20"/>
        <end position="728"/>
    </location>
</feature>
<dbReference type="SUPFAM" id="SSF52374">
    <property type="entry name" value="Nucleotidylyl transferase"/>
    <property type="match status" value="1"/>
</dbReference>
<accession>A0A840CV66</accession>
<dbReference type="PRINTS" id="PR00984">
    <property type="entry name" value="TRNASYNTHILE"/>
</dbReference>
<evidence type="ECO:0000256" key="11">
    <source>
        <dbReference type="ARBA" id="ARBA00022917"/>
    </source>
</evidence>
<dbReference type="GO" id="GO:0002161">
    <property type="term" value="F:aminoacyl-tRNA deacylase activity"/>
    <property type="evidence" value="ECO:0007669"/>
    <property type="project" value="InterPro"/>
</dbReference>
<feature type="short sequence motif" description="'HIGH' region" evidence="15">
    <location>
        <begin position="50"/>
        <end position="60"/>
    </location>
</feature>
<dbReference type="Gene3D" id="3.30.720.200">
    <property type="match status" value="1"/>
</dbReference>
<dbReference type="EC" id="6.1.1.5" evidence="15"/>
<keyword evidence="6 15" id="KW-0436">Ligase</keyword>
<dbReference type="RefSeq" id="WP_183207919.1">
    <property type="nucleotide sequence ID" value="NZ_JACIER010000003.1"/>
</dbReference>
<evidence type="ECO:0000256" key="1">
    <source>
        <dbReference type="ARBA" id="ARBA00001947"/>
    </source>
</evidence>
<keyword evidence="9 15" id="KW-0862">Zinc</keyword>
<keyword evidence="12 15" id="KW-0030">Aminoacyl-tRNA synthetase</keyword>
<dbReference type="FunFam" id="3.40.50.620:FF:000063">
    <property type="entry name" value="Isoleucine--tRNA ligase"/>
    <property type="match status" value="1"/>
</dbReference>
<evidence type="ECO:0000256" key="14">
    <source>
        <dbReference type="ARBA" id="ARBA00048359"/>
    </source>
</evidence>
<dbReference type="InterPro" id="IPR002301">
    <property type="entry name" value="Ile-tRNA-ligase"/>
</dbReference>
<comment type="function">
    <text evidence="13 15">Catalyzes the attachment of isoleucine to tRNA(Ile). As IleRS can inadvertently accommodate and process structurally similar amino acids such as valine, to avoid such errors it has two additional distinct tRNA(Ile)-dependent editing activities. One activity is designated as 'pretransfer' editing and involves the hydrolysis of activated Val-AMP. The other activity is designated 'posttransfer' editing and involves deacylation of mischarged Val-tRNA(Ile).</text>
</comment>
<dbReference type="GO" id="GO:0005737">
    <property type="term" value="C:cytoplasm"/>
    <property type="evidence" value="ECO:0007669"/>
    <property type="project" value="UniProtKB-SubCell"/>
</dbReference>
<dbReference type="Pfam" id="PF19302">
    <property type="entry name" value="DUF5915"/>
    <property type="match status" value="1"/>
</dbReference>
<comment type="caution">
    <text evidence="18">The sequence shown here is derived from an EMBL/GenBank/DDBJ whole genome shotgun (WGS) entry which is preliminary data.</text>
</comment>
<evidence type="ECO:0000256" key="2">
    <source>
        <dbReference type="ARBA" id="ARBA00004496"/>
    </source>
</evidence>
<protein>
    <recommendedName>
        <fullName evidence="15">Isoleucine--tRNA ligase</fullName>
        <ecNumber evidence="15">6.1.1.5</ecNumber>
    </recommendedName>
    <alternativeName>
        <fullName evidence="15">Isoleucyl-tRNA synthetase</fullName>
        <shortName evidence="15">IleRS</shortName>
    </alternativeName>
</protein>
<comment type="subcellular location">
    <subcellularLocation>
        <location evidence="2 15">Cytoplasm</location>
    </subcellularLocation>
</comment>
<dbReference type="SUPFAM" id="SSF47323">
    <property type="entry name" value="Anticodon-binding domain of a subclass of class I aminoacyl-tRNA synthetases"/>
    <property type="match status" value="1"/>
</dbReference>
<dbReference type="InterPro" id="IPR023586">
    <property type="entry name" value="Ile-tRNA-ligase_type2"/>
</dbReference>
<evidence type="ECO:0000256" key="13">
    <source>
        <dbReference type="ARBA" id="ARBA00025217"/>
    </source>
</evidence>
<keyword evidence="11 15" id="KW-0648">Protein biosynthesis</keyword>
<proteinExistence type="inferred from homology"/>
<dbReference type="GO" id="GO:0006428">
    <property type="term" value="P:isoleucyl-tRNA aminoacylation"/>
    <property type="evidence" value="ECO:0007669"/>
    <property type="project" value="UniProtKB-UniRule"/>
</dbReference>
<dbReference type="FunFam" id="3.40.50.620:FF:000205">
    <property type="entry name" value="Isoleucine--tRNA ligase"/>
    <property type="match status" value="1"/>
</dbReference>
<dbReference type="Gene3D" id="1.10.730.10">
    <property type="entry name" value="Isoleucyl-tRNA Synthetase, Domain 1"/>
    <property type="match status" value="1"/>
</dbReference>
<dbReference type="GO" id="GO:0008270">
    <property type="term" value="F:zinc ion binding"/>
    <property type="evidence" value="ECO:0007669"/>
    <property type="project" value="UniProtKB-UniRule"/>
</dbReference>
<dbReference type="Pfam" id="PF08264">
    <property type="entry name" value="Anticodon_1"/>
    <property type="match status" value="1"/>
</dbReference>
<evidence type="ECO:0000313" key="19">
    <source>
        <dbReference type="Proteomes" id="UP000560658"/>
    </source>
</evidence>
<dbReference type="CDD" id="cd00818">
    <property type="entry name" value="IleRS_core"/>
    <property type="match status" value="1"/>
</dbReference>
<evidence type="ECO:0000256" key="6">
    <source>
        <dbReference type="ARBA" id="ARBA00022598"/>
    </source>
</evidence>
<dbReference type="EMBL" id="JACIER010000003">
    <property type="protein sequence ID" value="MBB4043196.1"/>
    <property type="molecule type" value="Genomic_DNA"/>
</dbReference>
<evidence type="ECO:0000259" key="16">
    <source>
        <dbReference type="Pfam" id="PF00133"/>
    </source>
</evidence>
<dbReference type="InterPro" id="IPR009008">
    <property type="entry name" value="Val/Leu/Ile-tRNA-synth_edit"/>
</dbReference>
<keyword evidence="10 15" id="KW-0067">ATP-binding</keyword>
<evidence type="ECO:0000256" key="15">
    <source>
        <dbReference type="HAMAP-Rule" id="MF_02003"/>
    </source>
</evidence>
<dbReference type="GO" id="GO:0000049">
    <property type="term" value="F:tRNA binding"/>
    <property type="evidence" value="ECO:0007669"/>
    <property type="project" value="InterPro"/>
</dbReference>
<dbReference type="HAMAP" id="MF_02003">
    <property type="entry name" value="Ile_tRNA_synth_type2"/>
    <property type="match status" value="1"/>
</dbReference>
<evidence type="ECO:0000256" key="7">
    <source>
        <dbReference type="ARBA" id="ARBA00022723"/>
    </source>
</evidence>
<dbReference type="InterPro" id="IPR033709">
    <property type="entry name" value="Anticodon_Ile_ABEc"/>
</dbReference>
<dbReference type="PANTHER" id="PTHR42780">
    <property type="entry name" value="SOLEUCYL-TRNA SYNTHETASE"/>
    <property type="match status" value="1"/>
</dbReference>
<evidence type="ECO:0000256" key="10">
    <source>
        <dbReference type="ARBA" id="ARBA00022840"/>
    </source>
</evidence>
<dbReference type="InterPro" id="IPR013155">
    <property type="entry name" value="M/V/L/I-tRNA-synth_anticd-bd"/>
</dbReference>
<evidence type="ECO:0000256" key="5">
    <source>
        <dbReference type="ARBA" id="ARBA00022490"/>
    </source>
</evidence>
<reference evidence="18" key="1">
    <citation type="submission" date="2020-08" db="EMBL/GenBank/DDBJ databases">
        <title>Genomic Encyclopedia of Type Strains, Phase IV (KMG-IV): sequencing the most valuable type-strain genomes for metagenomic binning, comparative biology and taxonomic classification.</title>
        <authorList>
            <person name="Goeker M."/>
        </authorList>
    </citation>
    <scope>NUCLEOTIDE SEQUENCE [LARGE SCALE GENOMIC DNA]</scope>
    <source>
        <strain evidence="18">DSM 105720</strain>
    </source>
</reference>
<evidence type="ECO:0000256" key="4">
    <source>
        <dbReference type="ARBA" id="ARBA00011245"/>
    </source>
</evidence>
<feature type="domain" description="Methionyl/Valyl/Leucyl/Isoleucyl-tRNA synthetase anticodon-binding" evidence="17">
    <location>
        <begin position="776"/>
        <end position="927"/>
    </location>
</feature>
<keyword evidence="7 15" id="KW-0479">Metal-binding</keyword>